<organism evidence="1 2">
    <name type="scientific">Serratia proteamaculans</name>
    <dbReference type="NCBI Taxonomy" id="28151"/>
    <lineage>
        <taxon>Bacteria</taxon>
        <taxon>Pseudomonadati</taxon>
        <taxon>Pseudomonadota</taxon>
        <taxon>Gammaproteobacteria</taxon>
        <taxon>Enterobacterales</taxon>
        <taxon>Yersiniaceae</taxon>
        <taxon>Serratia</taxon>
    </lineage>
</organism>
<gene>
    <name evidence="1" type="ORF">JEQ07_23955</name>
</gene>
<sequence>MNLVRNSFKLAFEISPILLCDGLAASIPGGVLPIAVFTESIGISNGLLLGNGLNLDQLSTRFYPSAGTTLIVQDVAQYPFLNQATAANAVIQKPNRVVMEMKRPASTTNGGYVSKGLTFMALKTALDKHNQLGGTYTVLTPAFIYTGCLLQTFTDVSGFSDQNKQVQHTWSLEFIQPLLYVSQLDSVMSGLMKKISSGVKPDKGLAWTPPGQCVIAGGYL</sequence>
<comment type="caution">
    <text evidence="1">The sequence shown here is derived from an EMBL/GenBank/DDBJ whole genome shotgun (WGS) entry which is preliminary data.</text>
</comment>
<evidence type="ECO:0000313" key="1">
    <source>
        <dbReference type="EMBL" id="MBI6183436.1"/>
    </source>
</evidence>
<proteinExistence type="predicted"/>
<dbReference type="RefSeq" id="WP_198642628.1">
    <property type="nucleotide sequence ID" value="NZ_JAEHSL010000035.1"/>
</dbReference>
<reference evidence="1 2" key="1">
    <citation type="submission" date="2020-12" db="EMBL/GenBank/DDBJ databases">
        <title>Enhanced detection system for hospital associated transmission using whole genome sequencing surveillance.</title>
        <authorList>
            <person name="Harrison L.H."/>
            <person name="Van Tyne D."/>
            <person name="Marsh J.W."/>
            <person name="Griffith M.P."/>
            <person name="Snyder D.J."/>
            <person name="Cooper V.S."/>
            <person name="Mustapha M."/>
        </authorList>
    </citation>
    <scope>NUCLEOTIDE SEQUENCE [LARGE SCALE GENOMIC DNA]</scope>
    <source>
        <strain evidence="1 2">SER00238</strain>
    </source>
</reference>
<evidence type="ECO:0000313" key="2">
    <source>
        <dbReference type="Proteomes" id="UP000639004"/>
    </source>
</evidence>
<dbReference type="EMBL" id="JAEHSL010000035">
    <property type="protein sequence ID" value="MBI6183436.1"/>
    <property type="molecule type" value="Genomic_DNA"/>
</dbReference>
<protein>
    <submittedName>
        <fullName evidence="1">Uncharacterized protein</fullName>
    </submittedName>
</protein>
<accession>A0ABS0TYH9</accession>
<name>A0ABS0TYH9_SERPR</name>
<dbReference type="Proteomes" id="UP000639004">
    <property type="component" value="Unassembled WGS sequence"/>
</dbReference>
<keyword evidence="2" id="KW-1185">Reference proteome</keyword>